<evidence type="ECO:0000256" key="1">
    <source>
        <dbReference type="SAM" id="MobiDB-lite"/>
    </source>
</evidence>
<dbReference type="AlphaFoldDB" id="A0A2P4SKM4"/>
<evidence type="ECO:0000313" key="2">
    <source>
        <dbReference type="EMBL" id="POI24653.1"/>
    </source>
</evidence>
<dbReference type="EMBL" id="PPHD01039442">
    <property type="protein sequence ID" value="POI24653.1"/>
    <property type="molecule type" value="Genomic_DNA"/>
</dbReference>
<proteinExistence type="predicted"/>
<feature type="region of interest" description="Disordered" evidence="1">
    <location>
        <begin position="1"/>
        <end position="20"/>
    </location>
</feature>
<comment type="caution">
    <text evidence="2">The sequence shown here is derived from an EMBL/GenBank/DDBJ whole genome shotgun (WGS) entry which is preliminary data.</text>
</comment>
<evidence type="ECO:0000313" key="3">
    <source>
        <dbReference type="Proteomes" id="UP000237246"/>
    </source>
</evidence>
<reference evidence="2 3" key="1">
    <citation type="submission" date="2018-01" db="EMBL/GenBank/DDBJ databases">
        <title>Comparison of the Chinese Bamboo Partridge and Red Junglefowl genome sequences highlights the importance of demography in genome evolution.</title>
        <authorList>
            <person name="Tiley G.P."/>
            <person name="Kimball R.T."/>
            <person name="Braun E.L."/>
            <person name="Burleigh J.G."/>
        </authorList>
    </citation>
    <scope>NUCLEOTIDE SEQUENCE [LARGE SCALE GENOMIC DNA]</scope>
    <source>
        <strain evidence="2">RTK389</strain>
        <tissue evidence="2">Blood</tissue>
    </source>
</reference>
<gene>
    <name evidence="2" type="ORF">CIB84_011598</name>
</gene>
<accession>A0A2P4SKM4</accession>
<organism evidence="2 3">
    <name type="scientific">Bambusicola thoracicus</name>
    <name type="common">Chinese bamboo-partridge</name>
    <name type="synonym">Perdix thoracica</name>
    <dbReference type="NCBI Taxonomy" id="9083"/>
    <lineage>
        <taxon>Eukaryota</taxon>
        <taxon>Metazoa</taxon>
        <taxon>Chordata</taxon>
        <taxon>Craniata</taxon>
        <taxon>Vertebrata</taxon>
        <taxon>Euteleostomi</taxon>
        <taxon>Archelosauria</taxon>
        <taxon>Archosauria</taxon>
        <taxon>Dinosauria</taxon>
        <taxon>Saurischia</taxon>
        <taxon>Theropoda</taxon>
        <taxon>Coelurosauria</taxon>
        <taxon>Aves</taxon>
        <taxon>Neognathae</taxon>
        <taxon>Galloanserae</taxon>
        <taxon>Galliformes</taxon>
        <taxon>Phasianidae</taxon>
        <taxon>Perdicinae</taxon>
        <taxon>Bambusicola</taxon>
    </lineage>
</organism>
<name>A0A2P4SKM4_BAMTH</name>
<keyword evidence="3" id="KW-1185">Reference proteome</keyword>
<sequence>MEIPEDASVEGKEHPPCNKELGIEGILGTAPLSAGKGMDGAGRSVRPHSWSLGFPFSHMGAVLCVHIVASGGLPSAAVW</sequence>
<dbReference type="Proteomes" id="UP000237246">
    <property type="component" value="Unassembled WGS sequence"/>
</dbReference>
<protein>
    <submittedName>
        <fullName evidence="2">Uncharacterized protein</fullName>
    </submittedName>
</protein>